<dbReference type="AlphaFoldDB" id="A0A6A6T7J1"/>
<dbReference type="PANTHER" id="PTHR21240">
    <property type="entry name" value="2-AMINO-3-CARBOXYLMUCONATE-6-SEMIALDEHYDE DECARBOXYLASE"/>
    <property type="match status" value="1"/>
</dbReference>
<feature type="domain" description="Amidohydrolase-related" evidence="4">
    <location>
        <begin position="80"/>
        <end position="330"/>
    </location>
</feature>
<evidence type="ECO:0000313" key="6">
    <source>
        <dbReference type="Proteomes" id="UP000799324"/>
    </source>
</evidence>
<sequence length="341" mass="37088">MANPTSQPLPRSITLEEHFTSQAFESSAAAKSDPLSKYMPQQLLTQLADLTSTRIQNMDDNGVALQIVSHSPSATAPASVIRASNDELSAAIQANPKRLAGFANLRMLDAADATAELERCVKDLGFLGALVDNHAAGNFYDGADFEAFWAKAVELDVPIYLHPTFPSDDMNAALYSGGALDGNAQAAMGLGAFVFGWHASTATTVLRLLASKLFDKHPTLKIVIGHFGELLPYMFSRIDKASARVFGCERGFAEVMHSNVWVTTSGMFDTVPLRCLLGVMPRERVLFSVDYPFSDNRLGKEFLERVRREGVLEGSELDDFAYGNAVRLLFRGKSSEEVLGA</sequence>
<organism evidence="5 6">
    <name type="scientific">Lophiostoma macrostomum CBS 122681</name>
    <dbReference type="NCBI Taxonomy" id="1314788"/>
    <lineage>
        <taxon>Eukaryota</taxon>
        <taxon>Fungi</taxon>
        <taxon>Dikarya</taxon>
        <taxon>Ascomycota</taxon>
        <taxon>Pezizomycotina</taxon>
        <taxon>Dothideomycetes</taxon>
        <taxon>Pleosporomycetidae</taxon>
        <taxon>Pleosporales</taxon>
        <taxon>Lophiostomataceae</taxon>
        <taxon>Lophiostoma</taxon>
    </lineage>
</organism>
<dbReference type="EMBL" id="MU004358">
    <property type="protein sequence ID" value="KAF2654808.1"/>
    <property type="molecule type" value="Genomic_DNA"/>
</dbReference>
<keyword evidence="2 3" id="KW-0456">Lyase</keyword>
<reference evidence="5" key="1">
    <citation type="journal article" date="2020" name="Stud. Mycol.">
        <title>101 Dothideomycetes genomes: a test case for predicting lifestyles and emergence of pathogens.</title>
        <authorList>
            <person name="Haridas S."/>
            <person name="Albert R."/>
            <person name="Binder M."/>
            <person name="Bloem J."/>
            <person name="Labutti K."/>
            <person name="Salamov A."/>
            <person name="Andreopoulos B."/>
            <person name="Baker S."/>
            <person name="Barry K."/>
            <person name="Bills G."/>
            <person name="Bluhm B."/>
            <person name="Cannon C."/>
            <person name="Castanera R."/>
            <person name="Culley D."/>
            <person name="Daum C."/>
            <person name="Ezra D."/>
            <person name="Gonzalez J."/>
            <person name="Henrissat B."/>
            <person name="Kuo A."/>
            <person name="Liang C."/>
            <person name="Lipzen A."/>
            <person name="Lutzoni F."/>
            <person name="Magnuson J."/>
            <person name="Mondo S."/>
            <person name="Nolan M."/>
            <person name="Ohm R."/>
            <person name="Pangilinan J."/>
            <person name="Park H.-J."/>
            <person name="Ramirez L."/>
            <person name="Alfaro M."/>
            <person name="Sun H."/>
            <person name="Tritt A."/>
            <person name="Yoshinaga Y."/>
            <person name="Zwiers L.-H."/>
            <person name="Turgeon B."/>
            <person name="Goodwin S."/>
            <person name="Spatafora J."/>
            <person name="Crous P."/>
            <person name="Grigoriev I."/>
        </authorList>
    </citation>
    <scope>NUCLEOTIDE SEQUENCE</scope>
    <source>
        <strain evidence="5">CBS 122681</strain>
    </source>
</reference>
<dbReference type="OrthoDB" id="432010at2759"/>
<evidence type="ECO:0000256" key="2">
    <source>
        <dbReference type="ARBA" id="ARBA00023239"/>
    </source>
</evidence>
<evidence type="ECO:0000259" key="4">
    <source>
        <dbReference type="Pfam" id="PF04909"/>
    </source>
</evidence>
<evidence type="ECO:0000256" key="3">
    <source>
        <dbReference type="RuleBase" id="RU366045"/>
    </source>
</evidence>
<dbReference type="InterPro" id="IPR032465">
    <property type="entry name" value="ACMSD"/>
</dbReference>
<dbReference type="Pfam" id="PF04909">
    <property type="entry name" value="Amidohydro_2"/>
    <property type="match status" value="1"/>
</dbReference>
<dbReference type="GO" id="GO:0019748">
    <property type="term" value="P:secondary metabolic process"/>
    <property type="evidence" value="ECO:0007669"/>
    <property type="project" value="TreeGrafter"/>
</dbReference>
<keyword evidence="1 3" id="KW-0210">Decarboxylase</keyword>
<evidence type="ECO:0000313" key="5">
    <source>
        <dbReference type="EMBL" id="KAF2654808.1"/>
    </source>
</evidence>
<dbReference type="PANTHER" id="PTHR21240:SF30">
    <property type="entry name" value="AMIDOHYDROLASE-RELATED DOMAIN-CONTAINING PROTEIN-RELATED"/>
    <property type="match status" value="1"/>
</dbReference>
<dbReference type="Proteomes" id="UP000799324">
    <property type="component" value="Unassembled WGS sequence"/>
</dbReference>
<dbReference type="GO" id="GO:0016787">
    <property type="term" value="F:hydrolase activity"/>
    <property type="evidence" value="ECO:0007669"/>
    <property type="project" value="UniProtKB-KW"/>
</dbReference>
<proteinExistence type="inferred from homology"/>
<gene>
    <name evidence="5" type="ORF">K491DRAFT_457697</name>
</gene>
<name>A0A6A6T7J1_9PLEO</name>
<evidence type="ECO:0000256" key="1">
    <source>
        <dbReference type="ARBA" id="ARBA00022793"/>
    </source>
</evidence>
<keyword evidence="6" id="KW-1185">Reference proteome</keyword>
<dbReference type="InterPro" id="IPR006680">
    <property type="entry name" value="Amidohydro-rel"/>
</dbReference>
<dbReference type="GO" id="GO:0016831">
    <property type="term" value="F:carboxy-lyase activity"/>
    <property type="evidence" value="ECO:0007669"/>
    <property type="project" value="UniProtKB-KW"/>
</dbReference>
<dbReference type="SUPFAM" id="SSF51556">
    <property type="entry name" value="Metallo-dependent hydrolases"/>
    <property type="match status" value="1"/>
</dbReference>
<protein>
    <submittedName>
        <fullName evidence="5">Amidohydrolase 2</fullName>
    </submittedName>
</protein>
<comment type="similarity">
    <text evidence="3">Belongs to the metallo-dependent hydrolases superfamily.</text>
</comment>
<accession>A0A6A6T7J1</accession>
<dbReference type="InterPro" id="IPR032466">
    <property type="entry name" value="Metal_Hydrolase"/>
</dbReference>
<keyword evidence="5" id="KW-0378">Hydrolase</keyword>
<dbReference type="GO" id="GO:0005829">
    <property type="term" value="C:cytosol"/>
    <property type="evidence" value="ECO:0007669"/>
    <property type="project" value="TreeGrafter"/>
</dbReference>
<dbReference type="Gene3D" id="3.20.20.140">
    <property type="entry name" value="Metal-dependent hydrolases"/>
    <property type="match status" value="1"/>
</dbReference>